<dbReference type="PANTHER" id="PTHR19136:SF81">
    <property type="entry name" value="MOLYBDENUM COFACTOR GUANYLYLTRANSFERASE"/>
    <property type="match status" value="1"/>
</dbReference>
<dbReference type="SUPFAM" id="SSF53448">
    <property type="entry name" value="Nucleotide-diphospho-sugar transferases"/>
    <property type="match status" value="1"/>
</dbReference>
<keyword evidence="6" id="KW-0342">GTP-binding</keyword>
<evidence type="ECO:0000313" key="10">
    <source>
        <dbReference type="Proteomes" id="UP000182658"/>
    </source>
</evidence>
<accession>A0A1J7IQW7</accession>
<dbReference type="GO" id="GO:0016779">
    <property type="term" value="F:nucleotidyltransferase activity"/>
    <property type="evidence" value="ECO:0007669"/>
    <property type="project" value="TreeGrafter"/>
</dbReference>
<evidence type="ECO:0000256" key="4">
    <source>
        <dbReference type="ARBA" id="ARBA00022741"/>
    </source>
</evidence>
<sequence length="207" mass="22505">MAPGIKPLVLAGGRSTRMGTPKHLLELPDGTPLYQHQINTLRQACPSAVTVYISLAKDSPLDALLASPPDPGLQIILDEETNDTARSGGPSQGLLSAFASDPTATWLVLAVDYPLMTTRALAQLRDAYEPPVTCFRNDQGFCEPLVGIWGPEALRLLRAKGTRSSPSAVVKELKGRQLSPAAEVTQLWANVNEWPEWERVCQLLQRV</sequence>
<keyword evidence="10" id="KW-1185">Reference proteome</keyword>
<dbReference type="Gene3D" id="3.90.550.10">
    <property type="entry name" value="Spore Coat Polysaccharide Biosynthesis Protein SpsA, Chain A"/>
    <property type="match status" value="1"/>
</dbReference>
<dbReference type="OrthoDB" id="20872at2759"/>
<organism evidence="9 10">
    <name type="scientific">Coniochaeta ligniaria NRRL 30616</name>
    <dbReference type="NCBI Taxonomy" id="1408157"/>
    <lineage>
        <taxon>Eukaryota</taxon>
        <taxon>Fungi</taxon>
        <taxon>Dikarya</taxon>
        <taxon>Ascomycota</taxon>
        <taxon>Pezizomycotina</taxon>
        <taxon>Sordariomycetes</taxon>
        <taxon>Sordariomycetidae</taxon>
        <taxon>Coniochaetales</taxon>
        <taxon>Coniochaetaceae</taxon>
        <taxon>Coniochaeta</taxon>
    </lineage>
</organism>
<dbReference type="Pfam" id="PF12804">
    <property type="entry name" value="NTP_transf_3"/>
    <property type="match status" value="1"/>
</dbReference>
<dbReference type="PANTHER" id="PTHR19136">
    <property type="entry name" value="MOLYBDENUM COFACTOR GUANYLYLTRANSFERASE"/>
    <property type="match status" value="1"/>
</dbReference>
<proteinExistence type="predicted"/>
<gene>
    <name evidence="9" type="ORF">CONLIGDRAFT_355863</name>
</gene>
<dbReference type="InterPro" id="IPR025877">
    <property type="entry name" value="MobA-like_NTP_Trfase"/>
</dbReference>
<keyword evidence="5" id="KW-0460">Magnesium</keyword>
<evidence type="ECO:0000313" key="9">
    <source>
        <dbReference type="EMBL" id="OIW30039.1"/>
    </source>
</evidence>
<dbReference type="Proteomes" id="UP000182658">
    <property type="component" value="Unassembled WGS sequence"/>
</dbReference>
<evidence type="ECO:0000256" key="5">
    <source>
        <dbReference type="ARBA" id="ARBA00022842"/>
    </source>
</evidence>
<dbReference type="InterPro" id="IPR013482">
    <property type="entry name" value="Molybde_CF_guanTrfase"/>
</dbReference>
<evidence type="ECO:0000256" key="2">
    <source>
        <dbReference type="ARBA" id="ARBA00022679"/>
    </source>
</evidence>
<dbReference type="GO" id="GO:0006777">
    <property type="term" value="P:Mo-molybdopterin cofactor biosynthetic process"/>
    <property type="evidence" value="ECO:0007669"/>
    <property type="project" value="UniProtKB-KW"/>
</dbReference>
<dbReference type="GO" id="GO:0005525">
    <property type="term" value="F:GTP binding"/>
    <property type="evidence" value="ECO:0007669"/>
    <property type="project" value="UniProtKB-KW"/>
</dbReference>
<name>A0A1J7IQW7_9PEZI</name>
<keyword evidence="2 9" id="KW-0808">Transferase</keyword>
<dbReference type="InterPro" id="IPR029044">
    <property type="entry name" value="Nucleotide-diphossugar_trans"/>
</dbReference>
<keyword evidence="3" id="KW-0479">Metal-binding</keyword>
<reference evidence="9 10" key="1">
    <citation type="submission" date="2016-10" db="EMBL/GenBank/DDBJ databases">
        <title>Draft genome sequence of Coniochaeta ligniaria NRRL30616, a lignocellulolytic fungus for bioabatement of inhibitors in plant biomass hydrolysates.</title>
        <authorList>
            <consortium name="DOE Joint Genome Institute"/>
            <person name="Jimenez D.J."/>
            <person name="Hector R.E."/>
            <person name="Riley R."/>
            <person name="Sun H."/>
            <person name="Grigoriev I.V."/>
            <person name="Van Elsas J.D."/>
            <person name="Nichols N.N."/>
        </authorList>
    </citation>
    <scope>NUCLEOTIDE SEQUENCE [LARGE SCALE GENOMIC DNA]</scope>
    <source>
        <strain evidence="9 10">NRRL 30616</strain>
    </source>
</reference>
<dbReference type="CDD" id="cd02503">
    <property type="entry name" value="MobA"/>
    <property type="match status" value="1"/>
</dbReference>
<keyword evidence="7" id="KW-0501">Molybdenum cofactor biosynthesis</keyword>
<dbReference type="GO" id="GO:0046872">
    <property type="term" value="F:metal ion binding"/>
    <property type="evidence" value="ECO:0007669"/>
    <property type="project" value="UniProtKB-KW"/>
</dbReference>
<protein>
    <submittedName>
        <fullName evidence="9">Nucleotide-diphospho-sugar transferase</fullName>
    </submittedName>
</protein>
<dbReference type="EMBL" id="KV875097">
    <property type="protein sequence ID" value="OIW30039.1"/>
    <property type="molecule type" value="Genomic_DNA"/>
</dbReference>
<evidence type="ECO:0000256" key="6">
    <source>
        <dbReference type="ARBA" id="ARBA00023134"/>
    </source>
</evidence>
<evidence type="ECO:0000256" key="3">
    <source>
        <dbReference type="ARBA" id="ARBA00022723"/>
    </source>
</evidence>
<dbReference type="AlphaFoldDB" id="A0A1J7IQW7"/>
<keyword evidence="1" id="KW-0963">Cytoplasm</keyword>
<evidence type="ECO:0000256" key="1">
    <source>
        <dbReference type="ARBA" id="ARBA00022490"/>
    </source>
</evidence>
<feature type="domain" description="MobA-like NTP transferase" evidence="8">
    <location>
        <begin position="8"/>
        <end position="169"/>
    </location>
</feature>
<keyword evidence="4" id="KW-0547">Nucleotide-binding</keyword>
<evidence type="ECO:0000256" key="7">
    <source>
        <dbReference type="ARBA" id="ARBA00023150"/>
    </source>
</evidence>
<evidence type="ECO:0000259" key="8">
    <source>
        <dbReference type="Pfam" id="PF12804"/>
    </source>
</evidence>
<dbReference type="InParanoid" id="A0A1J7IQW7"/>